<feature type="compositionally biased region" description="Basic and acidic residues" evidence="1">
    <location>
        <begin position="630"/>
        <end position="640"/>
    </location>
</feature>
<dbReference type="CDD" id="cd07341">
    <property type="entry name" value="M56_BlaR1_MecR1_like"/>
    <property type="match status" value="1"/>
</dbReference>
<evidence type="ECO:0000259" key="3">
    <source>
        <dbReference type="Pfam" id="PF05569"/>
    </source>
</evidence>
<dbReference type="InterPro" id="IPR052173">
    <property type="entry name" value="Beta-lactam_resp_regulator"/>
</dbReference>
<dbReference type="Pfam" id="PF05569">
    <property type="entry name" value="Peptidase_M56"/>
    <property type="match status" value="1"/>
</dbReference>
<evidence type="ECO:0000313" key="4">
    <source>
        <dbReference type="EMBL" id="GAA0879495.1"/>
    </source>
</evidence>
<evidence type="ECO:0000256" key="1">
    <source>
        <dbReference type="SAM" id="MobiDB-lite"/>
    </source>
</evidence>
<feature type="transmembrane region" description="Helical" evidence="2">
    <location>
        <begin position="6"/>
        <end position="22"/>
    </location>
</feature>
<reference evidence="4 5" key="1">
    <citation type="journal article" date="2019" name="Int. J. Syst. Evol. Microbiol.">
        <title>The Global Catalogue of Microorganisms (GCM) 10K type strain sequencing project: providing services to taxonomists for standard genome sequencing and annotation.</title>
        <authorList>
            <consortium name="The Broad Institute Genomics Platform"/>
            <consortium name="The Broad Institute Genome Sequencing Center for Infectious Disease"/>
            <person name="Wu L."/>
            <person name="Ma J."/>
        </authorList>
    </citation>
    <scope>NUCLEOTIDE SEQUENCE [LARGE SCALE GENOMIC DNA]</scope>
    <source>
        <strain evidence="4 5">JCM 16112</strain>
    </source>
</reference>
<keyword evidence="2" id="KW-1133">Transmembrane helix</keyword>
<evidence type="ECO:0000313" key="5">
    <source>
        <dbReference type="Proteomes" id="UP001500469"/>
    </source>
</evidence>
<feature type="transmembrane region" description="Helical" evidence="2">
    <location>
        <begin position="34"/>
        <end position="51"/>
    </location>
</feature>
<feature type="region of interest" description="Disordered" evidence="1">
    <location>
        <begin position="609"/>
        <end position="651"/>
    </location>
</feature>
<dbReference type="EMBL" id="BAAAFI010000013">
    <property type="protein sequence ID" value="GAA0879495.1"/>
    <property type="molecule type" value="Genomic_DNA"/>
</dbReference>
<dbReference type="InterPro" id="IPR008756">
    <property type="entry name" value="Peptidase_M56"/>
</dbReference>
<feature type="transmembrane region" description="Helical" evidence="2">
    <location>
        <begin position="287"/>
        <end position="306"/>
    </location>
</feature>
<feature type="transmembrane region" description="Helical" evidence="2">
    <location>
        <begin position="111"/>
        <end position="131"/>
    </location>
</feature>
<proteinExistence type="predicted"/>
<feature type="domain" description="Peptidase M56" evidence="3">
    <location>
        <begin position="115"/>
        <end position="277"/>
    </location>
</feature>
<accession>A0ABN1N1T2</accession>
<dbReference type="RefSeq" id="WP_343851952.1">
    <property type="nucleotide sequence ID" value="NZ_BAAAFI010000013.1"/>
</dbReference>
<dbReference type="Proteomes" id="UP001500469">
    <property type="component" value="Unassembled WGS sequence"/>
</dbReference>
<organism evidence="4 5">
    <name type="scientific">Algoriphagus jejuensis</name>
    <dbReference type="NCBI Taxonomy" id="419934"/>
    <lineage>
        <taxon>Bacteria</taxon>
        <taxon>Pseudomonadati</taxon>
        <taxon>Bacteroidota</taxon>
        <taxon>Cytophagia</taxon>
        <taxon>Cytophagales</taxon>
        <taxon>Cyclobacteriaceae</taxon>
        <taxon>Algoriphagus</taxon>
    </lineage>
</organism>
<sequence length="759" mass="87547">MIVYLLKSMLCLLALLLIHRLLLQREVLHRFNRFFLLAAVIGSFLIPLYTIEVSEEEAPEMMLESQEAVQHSSEELGAFPVVGRGEEFDSIESGKQEIAVSAEIPKDPFPLQSVLLGVYLMISAIFLFRFLKNLTQLNTKIRRNPHVGYRNETLVLLPEVSSPFSFLKYIFVSRPTFEKEGISDAVFAHEQCHVRERHSWDVLFIEALRIPFWFHPGLYFASQAIRLNHEFIADQVALKATSVKEYQQQLLHYLNARPMQTMASSLNFSLTKKRLAMMKKKPGSPLGWLKILALVPLIGALVYFFGEKVEVQPEEVASEIQVPNEDSPVVNVETNIRIISDRVVEVDGESVPIEELAKRLDGIKGSQPVVRFSAAPGVKMGTLGDVQEILRGVEFRRVVYDSQNFGDEVSDPEKEAHYRDVYFIIEDVNMDYISKTYRQLSDSERKKLYFSSNVPAKMALSQEQLDELVNEEKYALWIDQVVVSNEKLKSYKPSDFAFLIQSSVREVARTGKFPQPYQVHLYTQQGYDQHLGKDAAFRKPLTSQDTITLTQRRVTWHKDIQKYPDANTAYLQKNARYEKLRTSGTIYIHKIPEEKALLDKLYQELESEYSQSSDKRKRSLKEPIVPSSDIPRKGDPRENSSEQPAIQSVRRAEGSDVAYTFVYSPQLHSKSLQEYLSVYGQYQTRAYENRPFSQPDNQEILEQQKLFKTLEAKYNRLSFEDRRRVKRATFPYVKLKNDGKEVFVKIEDLSPEQRKELGC</sequence>
<keyword evidence="2" id="KW-0472">Membrane</keyword>
<comment type="caution">
    <text evidence="4">The sequence shown here is derived from an EMBL/GenBank/DDBJ whole genome shotgun (WGS) entry which is preliminary data.</text>
</comment>
<dbReference type="PANTHER" id="PTHR34978:SF3">
    <property type="entry name" value="SLR0241 PROTEIN"/>
    <property type="match status" value="1"/>
</dbReference>
<protein>
    <recommendedName>
        <fullName evidence="3">Peptidase M56 domain-containing protein</fullName>
    </recommendedName>
</protein>
<keyword evidence="5" id="KW-1185">Reference proteome</keyword>
<dbReference type="PANTHER" id="PTHR34978">
    <property type="entry name" value="POSSIBLE SENSOR-TRANSDUCER PROTEIN BLAR"/>
    <property type="match status" value="1"/>
</dbReference>
<name>A0ABN1N1T2_9BACT</name>
<gene>
    <name evidence="4" type="ORF">GCM10009119_24630</name>
</gene>
<keyword evidence="2" id="KW-0812">Transmembrane</keyword>
<evidence type="ECO:0000256" key="2">
    <source>
        <dbReference type="SAM" id="Phobius"/>
    </source>
</evidence>